<accession>A0A015K4D5</accession>
<keyword evidence="2" id="KW-1185">Reference proteome</keyword>
<evidence type="ECO:0000313" key="1">
    <source>
        <dbReference type="EMBL" id="EXX76617.1"/>
    </source>
</evidence>
<sequence>MPRLTTPSPSLKLSQTHNTTTSISAVAPRLISRRHFYAAPSGAGPPFRTAPFISASTRLQALDSALVLFSLYASSARTSISSSTSNQFRGLFVSSPGILCFSMPYPCVGCPISAPTDHCLGCMAAGNNSAVLSLVEPASKHGCPQSFASANETMAADDT</sequence>
<reference evidence="1 2" key="1">
    <citation type="submission" date="2014-02" db="EMBL/GenBank/DDBJ databases">
        <title>Single nucleus genome sequencing reveals high similarity among nuclei of an endomycorrhizal fungus.</title>
        <authorList>
            <person name="Lin K."/>
            <person name="Geurts R."/>
            <person name="Zhang Z."/>
            <person name="Limpens E."/>
            <person name="Saunders D.G."/>
            <person name="Mu D."/>
            <person name="Pang E."/>
            <person name="Cao H."/>
            <person name="Cha H."/>
            <person name="Lin T."/>
            <person name="Zhou Q."/>
            <person name="Shang Y."/>
            <person name="Li Y."/>
            <person name="Ivanov S."/>
            <person name="Sharma T."/>
            <person name="Velzen R.V."/>
            <person name="Ruijter N.D."/>
            <person name="Aanen D.K."/>
            <person name="Win J."/>
            <person name="Kamoun S."/>
            <person name="Bisseling T."/>
            <person name="Huang S."/>
        </authorList>
    </citation>
    <scope>NUCLEOTIDE SEQUENCE [LARGE SCALE GENOMIC DNA]</scope>
    <source>
        <strain evidence="2">DAOM197198w</strain>
    </source>
</reference>
<gene>
    <name evidence="1" type="ORF">RirG_031460</name>
</gene>
<dbReference type="HOGENOM" id="CLU_1661751_0_0_1"/>
<organism evidence="1 2">
    <name type="scientific">Rhizophagus irregularis (strain DAOM 197198w)</name>
    <name type="common">Glomus intraradices</name>
    <dbReference type="NCBI Taxonomy" id="1432141"/>
    <lineage>
        <taxon>Eukaryota</taxon>
        <taxon>Fungi</taxon>
        <taxon>Fungi incertae sedis</taxon>
        <taxon>Mucoromycota</taxon>
        <taxon>Glomeromycotina</taxon>
        <taxon>Glomeromycetes</taxon>
        <taxon>Glomerales</taxon>
        <taxon>Glomeraceae</taxon>
        <taxon>Rhizophagus</taxon>
    </lineage>
</organism>
<protein>
    <submittedName>
        <fullName evidence="1">Uncharacterized protein</fullName>
    </submittedName>
</protein>
<dbReference type="Proteomes" id="UP000022910">
    <property type="component" value="Unassembled WGS sequence"/>
</dbReference>
<name>A0A015K4D5_RHIIW</name>
<comment type="caution">
    <text evidence="1">The sequence shown here is derived from an EMBL/GenBank/DDBJ whole genome shotgun (WGS) entry which is preliminary data.</text>
</comment>
<evidence type="ECO:0000313" key="2">
    <source>
        <dbReference type="Proteomes" id="UP000022910"/>
    </source>
</evidence>
<proteinExistence type="predicted"/>
<dbReference type="EMBL" id="JEMT01011966">
    <property type="protein sequence ID" value="EXX76617.1"/>
    <property type="molecule type" value="Genomic_DNA"/>
</dbReference>
<dbReference type="AlphaFoldDB" id="A0A015K4D5"/>